<feature type="region of interest" description="Disordered" evidence="1">
    <location>
        <begin position="89"/>
        <end position="108"/>
    </location>
</feature>
<comment type="caution">
    <text evidence="2">The sequence shown here is derived from an EMBL/GenBank/DDBJ whole genome shotgun (WGS) entry which is preliminary data.</text>
</comment>
<organism evidence="2 3">
    <name type="scientific">Hericium alpestre</name>
    <dbReference type="NCBI Taxonomy" id="135208"/>
    <lineage>
        <taxon>Eukaryota</taxon>
        <taxon>Fungi</taxon>
        <taxon>Dikarya</taxon>
        <taxon>Basidiomycota</taxon>
        <taxon>Agaricomycotina</taxon>
        <taxon>Agaricomycetes</taxon>
        <taxon>Russulales</taxon>
        <taxon>Hericiaceae</taxon>
        <taxon>Hericium</taxon>
    </lineage>
</organism>
<evidence type="ECO:0000256" key="1">
    <source>
        <dbReference type="SAM" id="MobiDB-lite"/>
    </source>
</evidence>
<evidence type="ECO:0000313" key="2">
    <source>
        <dbReference type="EMBL" id="TFY76990.1"/>
    </source>
</evidence>
<reference evidence="2 3" key="1">
    <citation type="submission" date="2019-02" db="EMBL/GenBank/DDBJ databases">
        <title>Genome sequencing of the rare red list fungi Hericium alpestre (H. flagellum).</title>
        <authorList>
            <person name="Buettner E."/>
            <person name="Kellner H."/>
        </authorList>
    </citation>
    <scope>NUCLEOTIDE SEQUENCE [LARGE SCALE GENOMIC DNA]</scope>
    <source>
        <strain evidence="2 3">DSM 108284</strain>
    </source>
</reference>
<protein>
    <submittedName>
        <fullName evidence="2">Uncharacterized protein</fullName>
    </submittedName>
</protein>
<accession>A0A4Y9ZRX9</accession>
<dbReference type="Proteomes" id="UP000298061">
    <property type="component" value="Unassembled WGS sequence"/>
</dbReference>
<sequence>MCPKHQTDCCLTRLDLETEPSHGGASLSGGAGPDQSRYLRYGHALSSVTTASDHKYNAPNLPIASSSKEQLDYGPYYAPIVRIGLQTESSHKNTLRPSSPSADDDIPAHISISHQSSHQSADLATSSSASQCTPTATSTTAPETAAPASAAAASTSRGAHDVDWERHDAYHKAKKESMIVTHRLSNMKCPKRKSPTHPPDTRSEDSQAKHKKRKQESPTTKAAPAGQKDEGRENGMDTVQLSEQVRNPLQLGDNRSGMEQDGLRDRALHDCIAALKTENAQIRSKLDQLLENAKVAFETERRQAALRICDLKYTVDDLRSQLGKLEGDSYRAIAAKDWKIVELQIELHKLHTEDRNQS</sequence>
<feature type="region of interest" description="Disordered" evidence="1">
    <location>
        <begin position="113"/>
        <end position="233"/>
    </location>
</feature>
<evidence type="ECO:0000313" key="3">
    <source>
        <dbReference type="Proteomes" id="UP000298061"/>
    </source>
</evidence>
<feature type="compositionally biased region" description="Low complexity" evidence="1">
    <location>
        <begin position="113"/>
        <end position="156"/>
    </location>
</feature>
<name>A0A4Y9ZRX9_9AGAM</name>
<dbReference type="AlphaFoldDB" id="A0A4Y9ZRX9"/>
<feature type="compositionally biased region" description="Basic and acidic residues" evidence="1">
    <location>
        <begin position="199"/>
        <end position="208"/>
    </location>
</feature>
<dbReference type="EMBL" id="SFCI01001032">
    <property type="protein sequence ID" value="TFY76990.1"/>
    <property type="molecule type" value="Genomic_DNA"/>
</dbReference>
<feature type="compositionally biased region" description="Basic and acidic residues" evidence="1">
    <location>
        <begin position="158"/>
        <end position="177"/>
    </location>
</feature>
<proteinExistence type="predicted"/>
<keyword evidence="3" id="KW-1185">Reference proteome</keyword>
<gene>
    <name evidence="2" type="ORF">EWM64_g7022</name>
</gene>